<evidence type="ECO:0000256" key="2">
    <source>
        <dbReference type="ARBA" id="ARBA00022723"/>
    </source>
</evidence>
<dbReference type="InterPro" id="IPR011032">
    <property type="entry name" value="GroES-like_sf"/>
</dbReference>
<dbReference type="Gene3D" id="3.90.180.10">
    <property type="entry name" value="Medium-chain alcohol dehydrogenases, catalytic domain"/>
    <property type="match status" value="1"/>
</dbReference>
<dbReference type="GO" id="GO:0046294">
    <property type="term" value="P:formaldehyde catabolic process"/>
    <property type="evidence" value="ECO:0007669"/>
    <property type="project" value="TreeGrafter"/>
</dbReference>
<keyword evidence="3" id="KW-0862">Zinc</keyword>
<protein>
    <recommendedName>
        <fullName evidence="5">Alcohol dehydrogenase-like N-terminal domain-containing protein</fullName>
    </recommendedName>
</protein>
<comment type="cofactor">
    <cofactor evidence="1">
        <name>Zn(2+)</name>
        <dbReference type="ChEBI" id="CHEBI:29105"/>
    </cofactor>
</comment>
<gene>
    <name evidence="6" type="ORF">TEA_022568</name>
</gene>
<keyword evidence="2" id="KW-0479">Metal-binding</keyword>
<dbReference type="InterPro" id="IPR013154">
    <property type="entry name" value="ADH-like_N"/>
</dbReference>
<evidence type="ECO:0000256" key="3">
    <source>
        <dbReference type="ARBA" id="ARBA00022833"/>
    </source>
</evidence>
<dbReference type="Proteomes" id="UP000306102">
    <property type="component" value="Unassembled WGS sequence"/>
</dbReference>
<comment type="caution">
    <text evidence="6">The sequence shown here is derived from an EMBL/GenBank/DDBJ whole genome shotgun (WGS) entry which is preliminary data.</text>
</comment>
<dbReference type="SUPFAM" id="SSF50129">
    <property type="entry name" value="GroES-like"/>
    <property type="match status" value="1"/>
</dbReference>
<dbReference type="InterPro" id="IPR002328">
    <property type="entry name" value="ADH_Zn_CS"/>
</dbReference>
<reference evidence="6 7" key="1">
    <citation type="journal article" date="2018" name="Proc. Natl. Acad. Sci. U.S.A.">
        <title>Draft genome sequence of Camellia sinensis var. sinensis provides insights into the evolution of the tea genome and tea quality.</title>
        <authorList>
            <person name="Wei C."/>
            <person name="Yang H."/>
            <person name="Wang S."/>
            <person name="Zhao J."/>
            <person name="Liu C."/>
            <person name="Gao L."/>
            <person name="Xia E."/>
            <person name="Lu Y."/>
            <person name="Tai Y."/>
            <person name="She G."/>
            <person name="Sun J."/>
            <person name="Cao H."/>
            <person name="Tong W."/>
            <person name="Gao Q."/>
            <person name="Li Y."/>
            <person name="Deng W."/>
            <person name="Jiang X."/>
            <person name="Wang W."/>
            <person name="Chen Q."/>
            <person name="Zhang S."/>
            <person name="Li H."/>
            <person name="Wu J."/>
            <person name="Wang P."/>
            <person name="Li P."/>
            <person name="Shi C."/>
            <person name="Zheng F."/>
            <person name="Jian J."/>
            <person name="Huang B."/>
            <person name="Shan D."/>
            <person name="Shi M."/>
            <person name="Fang C."/>
            <person name="Yue Y."/>
            <person name="Li F."/>
            <person name="Li D."/>
            <person name="Wei S."/>
            <person name="Han B."/>
            <person name="Jiang C."/>
            <person name="Yin Y."/>
            <person name="Xia T."/>
            <person name="Zhang Z."/>
            <person name="Bennetzen J.L."/>
            <person name="Zhao S."/>
            <person name="Wan X."/>
        </authorList>
    </citation>
    <scope>NUCLEOTIDE SEQUENCE [LARGE SCALE GENOMIC DNA]</scope>
    <source>
        <strain evidence="7">cv. Shuchazao</strain>
        <tissue evidence="6">Leaf</tissue>
    </source>
</reference>
<name>A0A4S4F0D8_CAMSN</name>
<dbReference type="Pfam" id="PF08240">
    <property type="entry name" value="ADH_N"/>
    <property type="match status" value="1"/>
</dbReference>
<dbReference type="PROSITE" id="PS00059">
    <property type="entry name" value="ADH_ZINC"/>
    <property type="match status" value="1"/>
</dbReference>
<organism evidence="6 7">
    <name type="scientific">Camellia sinensis var. sinensis</name>
    <name type="common">China tea</name>
    <dbReference type="NCBI Taxonomy" id="542762"/>
    <lineage>
        <taxon>Eukaryota</taxon>
        <taxon>Viridiplantae</taxon>
        <taxon>Streptophyta</taxon>
        <taxon>Embryophyta</taxon>
        <taxon>Tracheophyta</taxon>
        <taxon>Spermatophyta</taxon>
        <taxon>Magnoliopsida</taxon>
        <taxon>eudicotyledons</taxon>
        <taxon>Gunneridae</taxon>
        <taxon>Pentapetalae</taxon>
        <taxon>asterids</taxon>
        <taxon>Ericales</taxon>
        <taxon>Theaceae</taxon>
        <taxon>Camellia</taxon>
    </lineage>
</organism>
<evidence type="ECO:0000259" key="5">
    <source>
        <dbReference type="Pfam" id="PF08240"/>
    </source>
</evidence>
<accession>A0A4S4F0D8</accession>
<dbReference type="AlphaFoldDB" id="A0A4S4F0D8"/>
<proteinExistence type="predicted"/>
<dbReference type="EMBL" id="SDRB02000928">
    <property type="protein sequence ID" value="THG22256.1"/>
    <property type="molecule type" value="Genomic_DNA"/>
</dbReference>
<feature type="domain" description="Alcohol dehydrogenase-like N-terminal" evidence="5">
    <location>
        <begin position="119"/>
        <end position="178"/>
    </location>
</feature>
<keyword evidence="7" id="KW-1185">Reference proteome</keyword>
<dbReference type="GO" id="GO:0008270">
    <property type="term" value="F:zinc ion binding"/>
    <property type="evidence" value="ECO:0007669"/>
    <property type="project" value="InterPro"/>
</dbReference>
<sequence length="217" mass="24944">MAKNLGSFIENTNTTMVEIAHRIGYSHDLSQQRRLVNEELLKLPMSTTQRLMAASIIVKDEDKVDLFFSLDENDKMKWVSLLLEGFCWVWSCLAHCHSQIAYFAYFAFGIIHQVLLRLQNETQRVYPRILGHEAAGIVKSVGEGVMDMKEGDHVVPIFNGECGECVYCKYEKTNLCEKYRVNPFKSVMVNDGRTRFSTNKDGKKKPVFHFLNTIHCP</sequence>
<dbReference type="PANTHER" id="PTHR43880">
    <property type="entry name" value="ALCOHOL DEHYDROGENASE"/>
    <property type="match status" value="1"/>
</dbReference>
<evidence type="ECO:0000313" key="6">
    <source>
        <dbReference type="EMBL" id="THG22256.1"/>
    </source>
</evidence>
<evidence type="ECO:0000256" key="4">
    <source>
        <dbReference type="ARBA" id="ARBA00023002"/>
    </source>
</evidence>
<evidence type="ECO:0000313" key="7">
    <source>
        <dbReference type="Proteomes" id="UP000306102"/>
    </source>
</evidence>
<dbReference type="PANTHER" id="PTHR43880:SF56">
    <property type="entry name" value="ALCOHOL DEHYDROGENASE-LIKE 4"/>
    <property type="match status" value="1"/>
</dbReference>
<dbReference type="GO" id="GO:0051903">
    <property type="term" value="F:S-(hydroxymethyl)glutathione dehydrogenase [NAD(P)+] activity"/>
    <property type="evidence" value="ECO:0007669"/>
    <property type="project" value="TreeGrafter"/>
</dbReference>
<dbReference type="STRING" id="542762.A0A4S4F0D8"/>
<dbReference type="GO" id="GO:0005829">
    <property type="term" value="C:cytosol"/>
    <property type="evidence" value="ECO:0007669"/>
    <property type="project" value="TreeGrafter"/>
</dbReference>
<keyword evidence="4" id="KW-0560">Oxidoreductase</keyword>
<evidence type="ECO:0000256" key="1">
    <source>
        <dbReference type="ARBA" id="ARBA00001947"/>
    </source>
</evidence>